<dbReference type="EMBL" id="UINC01061297">
    <property type="protein sequence ID" value="SVB86729.1"/>
    <property type="molecule type" value="Genomic_DNA"/>
</dbReference>
<accession>A0A382HHQ8</accession>
<dbReference type="Gene3D" id="3.40.630.30">
    <property type="match status" value="1"/>
</dbReference>
<dbReference type="SUPFAM" id="SSF55729">
    <property type="entry name" value="Acyl-CoA N-acyltransferases (Nat)"/>
    <property type="match status" value="1"/>
</dbReference>
<feature type="domain" description="N-acetyltransferase" evidence="1">
    <location>
        <begin position="179"/>
        <end position="354"/>
    </location>
</feature>
<dbReference type="InterPro" id="IPR016181">
    <property type="entry name" value="Acyl_CoA_acyltransferase"/>
</dbReference>
<reference evidence="2" key="1">
    <citation type="submission" date="2018-05" db="EMBL/GenBank/DDBJ databases">
        <authorList>
            <person name="Lanie J.A."/>
            <person name="Ng W.-L."/>
            <person name="Kazmierczak K.M."/>
            <person name="Andrzejewski T.M."/>
            <person name="Davidsen T.M."/>
            <person name="Wayne K.J."/>
            <person name="Tettelin H."/>
            <person name="Glass J.I."/>
            <person name="Rusch D."/>
            <person name="Podicherti R."/>
            <person name="Tsui H.-C.T."/>
            <person name="Winkler M.E."/>
        </authorList>
    </citation>
    <scope>NUCLEOTIDE SEQUENCE</scope>
</reference>
<dbReference type="PANTHER" id="PTHR41368:SF1">
    <property type="entry name" value="PROTEIN YGHO"/>
    <property type="match status" value="1"/>
</dbReference>
<proteinExistence type="predicted"/>
<evidence type="ECO:0000313" key="2">
    <source>
        <dbReference type="EMBL" id="SVB86729.1"/>
    </source>
</evidence>
<organism evidence="2">
    <name type="scientific">marine metagenome</name>
    <dbReference type="NCBI Taxonomy" id="408172"/>
    <lineage>
        <taxon>unclassified sequences</taxon>
        <taxon>metagenomes</taxon>
        <taxon>ecological metagenomes</taxon>
    </lineage>
</organism>
<gene>
    <name evidence="2" type="ORF">METZ01_LOCUS239583</name>
</gene>
<sequence length="354" mass="41475">MPWGIYGDSSLWVPPLISERKKFLDPAVNPFFKDSKVDLFLVVSNNRTVVGRVALIENHVYNKKLSQQVGFFGMFEVINDEQASDLLLDEAEKWCQKKKFNKLMGPVNLSTNHECGLLVDGFDIPPVIGMPYNPRYYSNLLEGWGLEKNKDLVSLRMELPKIPEYLGSAMSRLKKRGRFMVRPFRLNKFNEEIDAIWHIYNESWVDNWGFIPMSKEEFLYSANEMRSFFQPEYCFIAEVNGEPAGFSLTLPDINVILKKMNGRTFPFGWASFFWNKNKIKLYRVLALGVKKQYRRSGIDVALYYETYKKFVEKKIKWCDMSWVLEDNKDILSPISRLGGVIYKRHRIYERDVIS</sequence>
<name>A0A382HHQ8_9ZZZZ</name>
<dbReference type="AlphaFoldDB" id="A0A382HHQ8"/>
<dbReference type="GO" id="GO:0016747">
    <property type="term" value="F:acyltransferase activity, transferring groups other than amino-acyl groups"/>
    <property type="evidence" value="ECO:0007669"/>
    <property type="project" value="InterPro"/>
</dbReference>
<dbReference type="PROSITE" id="PS51186">
    <property type="entry name" value="GNAT"/>
    <property type="match status" value="1"/>
</dbReference>
<dbReference type="InterPro" id="IPR039968">
    <property type="entry name" value="BcerS-like"/>
</dbReference>
<dbReference type="InterPro" id="IPR000182">
    <property type="entry name" value="GNAT_dom"/>
</dbReference>
<evidence type="ECO:0000259" key="1">
    <source>
        <dbReference type="PROSITE" id="PS51186"/>
    </source>
</evidence>
<protein>
    <recommendedName>
        <fullName evidence="1">N-acetyltransferase domain-containing protein</fullName>
    </recommendedName>
</protein>
<dbReference type="PANTHER" id="PTHR41368">
    <property type="entry name" value="PROTEIN YGHO"/>
    <property type="match status" value="1"/>
</dbReference>